<dbReference type="GeneID" id="36408140"/>
<protein>
    <submittedName>
        <fullName evidence="2">Chibby family</fullName>
    </submittedName>
</protein>
<evidence type="ECO:0000313" key="3">
    <source>
        <dbReference type="Proteomes" id="UP000054928"/>
    </source>
</evidence>
<dbReference type="AlphaFoldDB" id="A0A0P1ANK5"/>
<feature type="coiled-coil region" evidence="1">
    <location>
        <begin position="45"/>
        <end position="79"/>
    </location>
</feature>
<proteinExistence type="predicted"/>
<dbReference type="Proteomes" id="UP000054928">
    <property type="component" value="Unassembled WGS sequence"/>
</dbReference>
<name>A0A0P1ANK5_PLAHL</name>
<dbReference type="OMA" id="KYARITE"/>
<sequence length="150" mass="16611">MTLTASPSEVEMKAVNRAIPINLSLGPVSLSLDAFGQWRIDDSTLQQAQERVKELEARNAALESEVAQLQTKCTSMMEESNMEKFKCQLLIEMLAVSSLDEERTRTQADQEKARANSIQSDMAALLELARAEGMDVRKLNTALTTRPLAP</sequence>
<evidence type="ECO:0000256" key="1">
    <source>
        <dbReference type="SAM" id="Coils"/>
    </source>
</evidence>
<organism evidence="2 3">
    <name type="scientific">Plasmopara halstedii</name>
    <name type="common">Downy mildew of sunflower</name>
    <dbReference type="NCBI Taxonomy" id="4781"/>
    <lineage>
        <taxon>Eukaryota</taxon>
        <taxon>Sar</taxon>
        <taxon>Stramenopiles</taxon>
        <taxon>Oomycota</taxon>
        <taxon>Peronosporomycetes</taxon>
        <taxon>Peronosporales</taxon>
        <taxon>Peronosporaceae</taxon>
        <taxon>Plasmopara</taxon>
    </lineage>
</organism>
<dbReference type="RefSeq" id="XP_024579213.1">
    <property type="nucleotide sequence ID" value="XM_024728768.1"/>
</dbReference>
<dbReference type="OrthoDB" id="64460at2759"/>
<dbReference type="EMBL" id="CCYD01000645">
    <property type="protein sequence ID" value="CEG42844.1"/>
    <property type="molecule type" value="Genomic_DNA"/>
</dbReference>
<accession>A0A0P1ANK5</accession>
<keyword evidence="3" id="KW-1185">Reference proteome</keyword>
<evidence type="ECO:0000313" key="2">
    <source>
        <dbReference type="EMBL" id="CEG42844.1"/>
    </source>
</evidence>
<dbReference type="Pfam" id="PF14645">
    <property type="entry name" value="Chibby"/>
    <property type="match status" value="1"/>
</dbReference>
<keyword evidence="1" id="KW-0175">Coiled coil</keyword>
<dbReference type="InterPro" id="IPR028118">
    <property type="entry name" value="Chibby_fam"/>
</dbReference>
<reference evidence="3" key="1">
    <citation type="submission" date="2014-09" db="EMBL/GenBank/DDBJ databases">
        <authorList>
            <person name="Sharma Rahul"/>
            <person name="Thines Marco"/>
        </authorList>
    </citation>
    <scope>NUCLEOTIDE SEQUENCE [LARGE SCALE GENOMIC DNA]</scope>
</reference>